<dbReference type="PROSITE" id="PS50965">
    <property type="entry name" value="NERD"/>
    <property type="match status" value="1"/>
</dbReference>
<dbReference type="EMBL" id="PGUY01000017">
    <property type="protein sequence ID" value="PLT30725.1"/>
    <property type="molecule type" value="Genomic_DNA"/>
</dbReference>
<keyword evidence="3" id="KW-1185">Reference proteome</keyword>
<evidence type="ECO:0000313" key="2">
    <source>
        <dbReference type="EMBL" id="PLT30725.1"/>
    </source>
</evidence>
<dbReference type="InterPro" id="IPR011528">
    <property type="entry name" value="NERD"/>
</dbReference>
<name>A0A2N5M8Q4_9BACI</name>
<evidence type="ECO:0000313" key="3">
    <source>
        <dbReference type="Proteomes" id="UP000234748"/>
    </source>
</evidence>
<dbReference type="RefSeq" id="WP_101640791.1">
    <property type="nucleotide sequence ID" value="NZ_PGUY01000017.1"/>
</dbReference>
<comment type="caution">
    <text evidence="2">The sequence shown here is derived from an EMBL/GenBank/DDBJ whole genome shotgun (WGS) entry which is preliminary data.</text>
</comment>
<evidence type="ECO:0000259" key="1">
    <source>
        <dbReference type="PROSITE" id="PS50965"/>
    </source>
</evidence>
<dbReference type="AlphaFoldDB" id="A0A2N5M8Q4"/>
<dbReference type="Pfam" id="PF08378">
    <property type="entry name" value="NERD"/>
    <property type="match status" value="1"/>
</dbReference>
<reference evidence="2 3" key="1">
    <citation type="submission" date="2017-11" db="EMBL/GenBank/DDBJ databases">
        <title>Comparitive Functional Genomics of Dry Heat Resistant strains isolated from the Viking Spacecraft.</title>
        <authorList>
            <person name="Seuylemezian A."/>
            <person name="Cooper K."/>
            <person name="Vaishampayan P."/>
        </authorList>
    </citation>
    <scope>NUCLEOTIDE SEQUENCE [LARGE SCALE GENOMIC DNA]</scope>
    <source>
        <strain evidence="2 3">V1-29</strain>
    </source>
</reference>
<organism evidence="2 3">
    <name type="scientific">Peribacillus deserti</name>
    <dbReference type="NCBI Taxonomy" id="673318"/>
    <lineage>
        <taxon>Bacteria</taxon>
        <taxon>Bacillati</taxon>
        <taxon>Bacillota</taxon>
        <taxon>Bacilli</taxon>
        <taxon>Bacillales</taxon>
        <taxon>Bacillaceae</taxon>
        <taxon>Peribacillus</taxon>
    </lineage>
</organism>
<protein>
    <submittedName>
        <fullName evidence="2">NERD nuclease</fullName>
    </submittedName>
</protein>
<feature type="domain" description="NERD" evidence="1">
    <location>
        <begin position="41"/>
        <end position="157"/>
    </location>
</feature>
<accession>A0A2N5M8Q4</accession>
<sequence>MITKPRQVPLRIRSLEALLRRIPSTHSKRPDIKSDLAKWTAGYKGERDVDYYLDHMPEEKYMILHDLRLPFDKYFFQIDTLLLSSKFLLILEIKNIAGTLYFETKTNQLIRSVNQQEEGFRDPLSQARRLRSSLKSFIADYVTHDFPMEYLIVISNSSTILKFQNNHPELVKRVCHASSLIDRINKLEDSYKTNLFTKEQLKEINNFLISSCRLQSTNVLELYKIHPSEILTGVHCPACRHLPSIRKKAKWHCPNCNKSFKDSYEETITDYFLLLQSSLTNRQLRHFLQLSSRSTALDILNSLNLSYTGTNKGRVYHSPFSPSHSDQ</sequence>
<proteinExistence type="predicted"/>
<gene>
    <name evidence="2" type="ORF">CUU66_06100</name>
</gene>
<dbReference type="OrthoDB" id="569879at2"/>
<dbReference type="Proteomes" id="UP000234748">
    <property type="component" value="Unassembled WGS sequence"/>
</dbReference>